<accession>A0A973WAI5</accession>
<evidence type="ECO:0000313" key="2">
    <source>
        <dbReference type="EMBL" id="NVI50104.1"/>
    </source>
</evidence>
<dbReference type="AlphaFoldDB" id="A0A973WAI5"/>
<gene>
    <name evidence="2" type="ORF">HAP48_046145</name>
</gene>
<sequence length="78" mass="8962">MTRYYFDLREDGVLAPDEEGLEFDSLEAVKEEASRSLLDLVRDQVLERGFRDAAVEVRDGADRVLNVAVLWTMKRLDS</sequence>
<reference evidence="2" key="1">
    <citation type="submission" date="2020-06" db="EMBL/GenBank/DDBJ databases">
        <title>Whole Genome Sequence of Bradyrhizobium sp. Strain 1S1.</title>
        <authorList>
            <person name="Bromfield E.S.P."/>
            <person name="Cloutier S."/>
        </authorList>
    </citation>
    <scope>NUCLEOTIDE SEQUENCE [LARGE SCALE GENOMIC DNA]</scope>
    <source>
        <strain evidence="2">1S1</strain>
    </source>
</reference>
<organism evidence="2">
    <name type="scientific">Bradyrhizobium septentrionale</name>
    <dbReference type="NCBI Taxonomy" id="1404411"/>
    <lineage>
        <taxon>Bacteria</taxon>
        <taxon>Pseudomonadati</taxon>
        <taxon>Pseudomonadota</taxon>
        <taxon>Alphaproteobacteria</taxon>
        <taxon>Hyphomicrobiales</taxon>
        <taxon>Nitrobacteraceae</taxon>
        <taxon>Bradyrhizobium</taxon>
    </lineage>
</organism>
<dbReference type="RefSeq" id="WP_166212944.1">
    <property type="nucleotide sequence ID" value="NZ_CP088285.1"/>
</dbReference>
<protein>
    <recommendedName>
        <fullName evidence="1">DUF6894 domain-containing protein</fullName>
    </recommendedName>
</protein>
<dbReference type="Pfam" id="PF21834">
    <property type="entry name" value="DUF6894"/>
    <property type="match status" value="1"/>
</dbReference>
<evidence type="ECO:0000259" key="1">
    <source>
        <dbReference type="Pfam" id="PF21834"/>
    </source>
</evidence>
<name>A0A973WAI5_9BRAD</name>
<comment type="caution">
    <text evidence="2">The sequence shown here is derived from an EMBL/GenBank/DDBJ whole genome shotgun (WGS) entry which is preliminary data.</text>
</comment>
<dbReference type="InterPro" id="IPR054189">
    <property type="entry name" value="DUF6894"/>
</dbReference>
<dbReference type="EMBL" id="JAAOLE020000001">
    <property type="protein sequence ID" value="NVI50104.1"/>
    <property type="molecule type" value="Genomic_DNA"/>
</dbReference>
<proteinExistence type="predicted"/>
<feature type="domain" description="DUF6894" evidence="1">
    <location>
        <begin position="3"/>
        <end position="65"/>
    </location>
</feature>